<gene>
    <name evidence="5" type="ORF">GP486_004616</name>
</gene>
<dbReference type="PANTHER" id="PTHR10039:SF16">
    <property type="entry name" value="GPI INOSITOL-DEACYLASE"/>
    <property type="match status" value="1"/>
</dbReference>
<dbReference type="Proteomes" id="UP000750711">
    <property type="component" value="Unassembled WGS sequence"/>
</dbReference>
<dbReference type="Pfam" id="PF22939">
    <property type="entry name" value="WHD_GPIID"/>
    <property type="match status" value="1"/>
</dbReference>
<dbReference type="Gene3D" id="3.40.50.300">
    <property type="entry name" value="P-loop containing nucleotide triphosphate hydrolases"/>
    <property type="match status" value="1"/>
</dbReference>
<evidence type="ECO:0000259" key="4">
    <source>
        <dbReference type="Pfam" id="PF24883"/>
    </source>
</evidence>
<comment type="caution">
    <text evidence="5">The sequence shown here is derived from an EMBL/GenBank/DDBJ whole genome shotgun (WGS) entry which is preliminary data.</text>
</comment>
<dbReference type="Gene3D" id="3.40.50.1820">
    <property type="entry name" value="alpha/beta hydrolase"/>
    <property type="match status" value="1"/>
</dbReference>
<feature type="compositionally biased region" description="Basic and acidic residues" evidence="2">
    <location>
        <begin position="17"/>
        <end position="26"/>
    </location>
</feature>
<sequence length="1641" mass="184212">MLRKIGLNHHRSTGNAGDKELTDGRNHGSFLTSIPSRLRPRSADRGFVNVGSVPLGTESQSELHPGSYPDDTLGLHLVYDNSSPSGDIVFVHGLGGTATRTWCWNRDLENFWPIWLPDEEGLSSYRIFTFGYNSNFRGSDTKLSLTDFAKELLLQMLTFSGGPEDSEIPIGHRPIIFVAHSMGGLVVKKACVLGRYDREFASIISQVYGIIFLSTPHRGAQYAKILNNVLSIAPIGAPPKAYIADLETLSSALQDINEQFRTICGGVALVSFFETLKTSCGVAKMIIVEKDSGVLGYPQETSSPLHADHHNVCKFKSREDRNYITVRNVLKLWASRIHPACAQITLVDFLGLKPSNFYNANNPLVLSSNPNRPVSSVDLTKEIESVLGIHEPAEDDFNTIRSSVTEGTCAWLTRKPEFMNWVRGGGGPVNPATFWLIGLPATGKSTLASAIIDHLQSRGEDCQYHFFSSGHQAKRTTTYGLRSIASQLAKTNPEFRERLLGLHKESRIAFNSQNQSFNVIWERIFEGIIFKMKFQKPLFWALDAIDEVDSGSLLVNHLLKIQSSTPIKLFLTSRPMKMPSSVTYNSYLTTFFLSKDDTDNDIRAYVEEAARDALPDDQQVQEDVINQVLEKASGSFLWVKLALEMLQDNWHTQDDIRKVLTEVPRGMEPLYIRMLDAIKAQPPRQQLMAKRILTWATCSWRPLTIAELQVALEPEFKGFVRLEDTIVQICGHFISMDNSKISIIHLTARHFLLRDTDSTPAFINLRHGHEHAASVCLKHLSNDSWRRIFKAVGIQGEARNTKSRMNRLPSEQDHPFLGYATCYWAYHVSKSPLDSQDLEGTLKNFFARHCLTWIEAVALSGDLRHLTGSAKYLKSYAKRLRRSPFDAPGPPVSLKAPPVDHAENIQLWAIDFIRVVGKFGPNLVQNPSSVYRLIPPFCPQDSMIGKTYSAANERMISVTGLPSEVWGDCLTNVSVGDETASRVLATDAYFIVVIRSGGTIVMWHAETCEQARRMYHNEYIAAMALNNPQTLLATAGIHTYRVWDISSGQELYRLPKTAASLTMAISFGSNESELVVGLDDCSVTCFDLEASRPIWYFMAQSLPDDIQGCPRLVAFSPNLKRVAMAWRGKPPLVWDMTSPRPQHPRRCRVRDNTDALCAPEQMVWQTDGNSILILSQNTKIAEWHLNDSEQVEFDHVKARNMTISQDGNLLLTSDHLGTISVWAFPRLNLIYRLISENDFVRDLAFSPDNQRIYDTRGSICNVWEPDALVRPDESDLGDQSSIGGTSIATEPIISLHGESRQTEITALAPDSGGKYYCCGREDGTVMIHDVIEGKMIRKVYSHSSTSSVIAIAWSPSGKYMASGDDSGRIIAKRLKVKGPGKWGVFPVFDIRLDESVQQFLFNDSENSLLVSTPSSDRMWNLEAKKEVCSRRWGMRQSRRWVGHPLKPELLIWIDPTESRTYYWAELRQNGTDEGSESGPITPINTSCHSVPDILVPPDEHSRLVQWIALASKNRFLVYETLPNTGHNSTRSSAGLHLEFVSTSELRTEHPHSLTSKCMTGLTGRVERLLGTYQDSIVFLDRDYWLCTWEIDTDINDVKRHFFLPRDWINTEALRIAALGAQGTFFCPKHGRMAVVRNGMIF</sequence>
<evidence type="ECO:0000259" key="3">
    <source>
        <dbReference type="Pfam" id="PF22939"/>
    </source>
</evidence>
<dbReference type="SMART" id="SM00320">
    <property type="entry name" value="WD40"/>
    <property type="match status" value="6"/>
</dbReference>
<feature type="domain" description="GPI inositol-deacylase winged helix" evidence="3">
    <location>
        <begin position="684"/>
        <end position="756"/>
    </location>
</feature>
<dbReference type="InterPro" id="IPR054471">
    <property type="entry name" value="GPIID_WHD"/>
</dbReference>
<keyword evidence="6" id="KW-1185">Reference proteome</keyword>
<reference evidence="5" key="1">
    <citation type="submission" date="2021-03" db="EMBL/GenBank/DDBJ databases">
        <title>Comparative genomics and phylogenomic investigation of the class Geoglossomycetes provide insights into ecological specialization and systematics.</title>
        <authorList>
            <person name="Melie T."/>
            <person name="Pirro S."/>
            <person name="Miller A.N."/>
            <person name="Quandt A."/>
        </authorList>
    </citation>
    <scope>NUCLEOTIDE SEQUENCE</scope>
    <source>
        <strain evidence="5">CAQ_001_2017</strain>
    </source>
</reference>
<dbReference type="PANTHER" id="PTHR10039">
    <property type="entry name" value="AMELOGENIN"/>
    <property type="match status" value="1"/>
</dbReference>
<dbReference type="InterPro" id="IPR056884">
    <property type="entry name" value="NPHP3-like_N"/>
</dbReference>
<keyword evidence="1" id="KW-0677">Repeat</keyword>
<dbReference type="SUPFAM" id="SSF53474">
    <property type="entry name" value="alpha/beta-Hydrolases"/>
    <property type="match status" value="1"/>
</dbReference>
<dbReference type="Gene3D" id="2.130.10.10">
    <property type="entry name" value="YVTN repeat-like/Quinoprotein amine dehydrogenase"/>
    <property type="match status" value="2"/>
</dbReference>
<dbReference type="Pfam" id="PF00400">
    <property type="entry name" value="WD40"/>
    <property type="match status" value="1"/>
</dbReference>
<dbReference type="SUPFAM" id="SSF50978">
    <property type="entry name" value="WD40 repeat-like"/>
    <property type="match status" value="1"/>
</dbReference>
<dbReference type="EMBL" id="JAGHQM010000753">
    <property type="protein sequence ID" value="KAH0558740.1"/>
    <property type="molecule type" value="Genomic_DNA"/>
</dbReference>
<name>A0A9P8RPE7_9PEZI</name>
<dbReference type="InterPro" id="IPR001680">
    <property type="entry name" value="WD40_rpt"/>
</dbReference>
<dbReference type="SUPFAM" id="SSF52540">
    <property type="entry name" value="P-loop containing nucleoside triphosphate hydrolases"/>
    <property type="match status" value="1"/>
</dbReference>
<protein>
    <recommendedName>
        <fullName evidence="7">GPI inositol-deacylase</fullName>
    </recommendedName>
</protein>
<evidence type="ECO:0000313" key="5">
    <source>
        <dbReference type="EMBL" id="KAH0558740.1"/>
    </source>
</evidence>
<evidence type="ECO:0008006" key="7">
    <source>
        <dbReference type="Google" id="ProtNLM"/>
    </source>
</evidence>
<dbReference type="InterPro" id="IPR029058">
    <property type="entry name" value="AB_hydrolase_fold"/>
</dbReference>
<dbReference type="InterPro" id="IPR015943">
    <property type="entry name" value="WD40/YVTN_repeat-like_dom_sf"/>
</dbReference>
<dbReference type="Pfam" id="PF24883">
    <property type="entry name" value="NPHP3_N"/>
    <property type="match status" value="1"/>
</dbReference>
<dbReference type="SUPFAM" id="SSF82171">
    <property type="entry name" value="DPP6 N-terminal domain-like"/>
    <property type="match status" value="1"/>
</dbReference>
<proteinExistence type="predicted"/>
<organism evidence="5 6">
    <name type="scientific">Trichoglossum hirsutum</name>
    <dbReference type="NCBI Taxonomy" id="265104"/>
    <lineage>
        <taxon>Eukaryota</taxon>
        <taxon>Fungi</taxon>
        <taxon>Dikarya</taxon>
        <taxon>Ascomycota</taxon>
        <taxon>Pezizomycotina</taxon>
        <taxon>Geoglossomycetes</taxon>
        <taxon>Geoglossales</taxon>
        <taxon>Geoglossaceae</taxon>
        <taxon>Trichoglossum</taxon>
    </lineage>
</organism>
<evidence type="ECO:0000256" key="2">
    <source>
        <dbReference type="SAM" id="MobiDB-lite"/>
    </source>
</evidence>
<feature type="compositionally biased region" description="Basic residues" evidence="2">
    <location>
        <begin position="1"/>
        <end position="12"/>
    </location>
</feature>
<evidence type="ECO:0000313" key="6">
    <source>
        <dbReference type="Proteomes" id="UP000750711"/>
    </source>
</evidence>
<evidence type="ECO:0000256" key="1">
    <source>
        <dbReference type="ARBA" id="ARBA00022737"/>
    </source>
</evidence>
<feature type="region of interest" description="Disordered" evidence="2">
    <location>
        <begin position="1"/>
        <end position="26"/>
    </location>
</feature>
<accession>A0A9P8RPE7</accession>
<dbReference type="InterPro" id="IPR036322">
    <property type="entry name" value="WD40_repeat_dom_sf"/>
</dbReference>
<feature type="domain" description="Nephrocystin 3-like N-terminal" evidence="4">
    <location>
        <begin position="407"/>
        <end position="574"/>
    </location>
</feature>
<dbReference type="InterPro" id="IPR027417">
    <property type="entry name" value="P-loop_NTPase"/>
</dbReference>